<dbReference type="InterPro" id="IPR011990">
    <property type="entry name" value="TPR-like_helical_dom_sf"/>
</dbReference>
<evidence type="ECO:0000256" key="2">
    <source>
        <dbReference type="ARBA" id="ARBA00022737"/>
    </source>
</evidence>
<dbReference type="Pfam" id="PF13041">
    <property type="entry name" value="PPR_2"/>
    <property type="match status" value="1"/>
</dbReference>
<evidence type="ECO:0008006" key="6">
    <source>
        <dbReference type="Google" id="ProtNLM"/>
    </source>
</evidence>
<dbReference type="Gene3D" id="1.25.40.10">
    <property type="entry name" value="Tetratricopeptide repeat domain"/>
    <property type="match status" value="2"/>
</dbReference>
<evidence type="ECO:0000256" key="1">
    <source>
        <dbReference type="ARBA" id="ARBA00007626"/>
    </source>
</evidence>
<sequence length="331" mass="37459">MFKRDIVPDIECYQILMQAMCRKSQVNGAVNLLEDMLNKGNKIKGYNPDVVHYNTVISGFYRKGSTHDARKFIANMQNNECLPNVVLYRSLVGRLCNKRMLDEANNYMKEMLSKSFSLHFAFIHSLVKGFCNVGKIEETCGVLTKLLEHGKAPHMVDDGVRSKDVLEQVLRIEITCHTRIVDADIAYSFPIGPSSRKKKKSSNVPFTIPTFTILTLPTSFSSSNWAAQGNSHLSMTLLDASNPNPTQSLLPCSPMIRVYGETDLPEKALKITYTMLQYGFKPLPKYLNRILEILVSHYNFVRLAFDLFRNAHRHGVSPNLSPTIFSCRLSV</sequence>
<protein>
    <recommendedName>
        <fullName evidence="6">Pentatricopeptide repeat-containing protein</fullName>
    </recommendedName>
</protein>
<reference evidence="4 5" key="1">
    <citation type="submission" date="2019-01" db="EMBL/GenBank/DDBJ databases">
        <title>Sequencing of cultivated peanut Arachis hypogaea provides insights into genome evolution and oil improvement.</title>
        <authorList>
            <person name="Chen X."/>
        </authorList>
    </citation>
    <scope>NUCLEOTIDE SEQUENCE [LARGE SCALE GENOMIC DNA]</scope>
    <source>
        <strain evidence="5">cv. Fuhuasheng</strain>
        <tissue evidence="4">Leaves</tissue>
    </source>
</reference>
<keyword evidence="5" id="KW-1185">Reference proteome</keyword>
<dbReference type="Pfam" id="PF01535">
    <property type="entry name" value="PPR"/>
    <property type="match status" value="2"/>
</dbReference>
<dbReference type="InterPro" id="IPR002885">
    <property type="entry name" value="PPR_rpt"/>
</dbReference>
<dbReference type="STRING" id="3818.A0A444X6V5"/>
<gene>
    <name evidence="4" type="ORF">Ahy_B10g104964</name>
</gene>
<dbReference type="AlphaFoldDB" id="A0A444X6V5"/>
<comment type="caution">
    <text evidence="4">The sequence shown here is derived from an EMBL/GenBank/DDBJ whole genome shotgun (WGS) entry which is preliminary data.</text>
</comment>
<feature type="repeat" description="PPR" evidence="3">
    <location>
        <begin position="9"/>
        <end position="43"/>
    </location>
</feature>
<keyword evidence="2" id="KW-0677">Repeat</keyword>
<dbReference type="NCBIfam" id="TIGR00756">
    <property type="entry name" value="PPR"/>
    <property type="match status" value="2"/>
</dbReference>
<dbReference type="EMBL" id="SDMP01000020">
    <property type="protein sequence ID" value="RYQ85401.1"/>
    <property type="molecule type" value="Genomic_DNA"/>
</dbReference>
<proteinExistence type="inferred from homology"/>
<dbReference type="PANTHER" id="PTHR47936:SF3">
    <property type="entry name" value="PENTACOTRIPEPTIDE-REPEAT REGION OF PRORP DOMAIN-CONTAINING PROTEIN"/>
    <property type="match status" value="1"/>
</dbReference>
<feature type="repeat" description="PPR" evidence="3">
    <location>
        <begin position="84"/>
        <end position="118"/>
    </location>
</feature>
<organism evidence="4 5">
    <name type="scientific">Arachis hypogaea</name>
    <name type="common">Peanut</name>
    <dbReference type="NCBI Taxonomy" id="3818"/>
    <lineage>
        <taxon>Eukaryota</taxon>
        <taxon>Viridiplantae</taxon>
        <taxon>Streptophyta</taxon>
        <taxon>Embryophyta</taxon>
        <taxon>Tracheophyta</taxon>
        <taxon>Spermatophyta</taxon>
        <taxon>Magnoliopsida</taxon>
        <taxon>eudicotyledons</taxon>
        <taxon>Gunneridae</taxon>
        <taxon>Pentapetalae</taxon>
        <taxon>rosids</taxon>
        <taxon>fabids</taxon>
        <taxon>Fabales</taxon>
        <taxon>Fabaceae</taxon>
        <taxon>Papilionoideae</taxon>
        <taxon>50 kb inversion clade</taxon>
        <taxon>dalbergioids sensu lato</taxon>
        <taxon>Dalbergieae</taxon>
        <taxon>Pterocarpus clade</taxon>
        <taxon>Arachis</taxon>
    </lineage>
</organism>
<feature type="repeat" description="PPR" evidence="3">
    <location>
        <begin position="49"/>
        <end position="83"/>
    </location>
</feature>
<dbReference type="PROSITE" id="PS51375">
    <property type="entry name" value="PPR"/>
    <property type="match status" value="3"/>
</dbReference>
<name>A0A444X6V5_ARAHY</name>
<comment type="similarity">
    <text evidence="1">Belongs to the PPR family. P subfamily.</text>
</comment>
<dbReference type="PANTHER" id="PTHR47936">
    <property type="entry name" value="PPR_LONG DOMAIN-CONTAINING PROTEIN"/>
    <property type="match status" value="1"/>
</dbReference>
<accession>A0A444X6V5</accession>
<evidence type="ECO:0000313" key="4">
    <source>
        <dbReference type="EMBL" id="RYQ85401.1"/>
    </source>
</evidence>
<evidence type="ECO:0000313" key="5">
    <source>
        <dbReference type="Proteomes" id="UP000289738"/>
    </source>
</evidence>
<evidence type="ECO:0000256" key="3">
    <source>
        <dbReference type="PROSITE-ProRule" id="PRU00708"/>
    </source>
</evidence>
<dbReference type="Proteomes" id="UP000289738">
    <property type="component" value="Chromosome B10"/>
</dbReference>